<dbReference type="SMART" id="SM00702">
    <property type="entry name" value="P4Hc"/>
    <property type="match status" value="1"/>
</dbReference>
<dbReference type="EMBL" id="BAABIP010000020">
    <property type="protein sequence ID" value="GAA4773689.1"/>
    <property type="molecule type" value="Genomic_DNA"/>
</dbReference>
<comment type="cofactor">
    <cofactor evidence="1">
        <name>L-ascorbate</name>
        <dbReference type="ChEBI" id="CHEBI:38290"/>
    </cofactor>
</comment>
<dbReference type="InterPro" id="IPR005123">
    <property type="entry name" value="Oxoglu/Fe-dep_dioxygenase_dom"/>
</dbReference>
<keyword evidence="2" id="KW-0479">Metal-binding</keyword>
<evidence type="ECO:0000256" key="5">
    <source>
        <dbReference type="ARBA" id="ARBA00023002"/>
    </source>
</evidence>
<dbReference type="InterPro" id="IPR044862">
    <property type="entry name" value="Pro_4_hyd_alph_FE2OG_OXY"/>
</dbReference>
<keyword evidence="3" id="KW-0847">Vitamin C</keyword>
<dbReference type="PROSITE" id="PS51471">
    <property type="entry name" value="FE2OG_OXY"/>
    <property type="match status" value="1"/>
</dbReference>
<protein>
    <recommendedName>
        <fullName evidence="7">Fe2OG dioxygenase domain-containing protein</fullName>
    </recommendedName>
</protein>
<dbReference type="Gene3D" id="2.60.120.620">
    <property type="entry name" value="q2cbj1_9rhob like domain"/>
    <property type="match status" value="1"/>
</dbReference>
<proteinExistence type="predicted"/>
<evidence type="ECO:0000256" key="3">
    <source>
        <dbReference type="ARBA" id="ARBA00022896"/>
    </source>
</evidence>
<gene>
    <name evidence="8" type="ORF">GCM10023230_25450</name>
</gene>
<dbReference type="Proteomes" id="UP001500141">
    <property type="component" value="Unassembled WGS sequence"/>
</dbReference>
<evidence type="ECO:0000256" key="1">
    <source>
        <dbReference type="ARBA" id="ARBA00001961"/>
    </source>
</evidence>
<accession>A0ABP9A4T0</accession>
<dbReference type="RefSeq" id="WP_264542517.1">
    <property type="nucleotide sequence ID" value="NZ_BAABIP010000020.1"/>
</dbReference>
<comment type="caution">
    <text evidence="8">The sequence shown here is derived from an EMBL/GenBank/DDBJ whole genome shotgun (WGS) entry which is preliminary data.</text>
</comment>
<keyword evidence="6" id="KW-0408">Iron</keyword>
<organism evidence="8 9">
    <name type="scientific">Flavobacterium hankyongi</name>
    <dbReference type="NCBI Taxonomy" id="1176532"/>
    <lineage>
        <taxon>Bacteria</taxon>
        <taxon>Pseudomonadati</taxon>
        <taxon>Bacteroidota</taxon>
        <taxon>Flavobacteriia</taxon>
        <taxon>Flavobacteriales</taxon>
        <taxon>Flavobacteriaceae</taxon>
        <taxon>Flavobacterium</taxon>
    </lineage>
</organism>
<evidence type="ECO:0000256" key="2">
    <source>
        <dbReference type="ARBA" id="ARBA00022723"/>
    </source>
</evidence>
<feature type="domain" description="Fe2OG dioxygenase" evidence="7">
    <location>
        <begin position="96"/>
        <end position="191"/>
    </location>
</feature>
<sequence length="195" mass="22923">MNNQLIDFNQCQLDNWYWYQDSFTEEELLRIEQIQESISFEKAKIAIDTACLETKRKSSIKWLKKDSPDCKWLYDKFIGLVTQANDAMWKFELTEIIDDLQYTVYEDNGGHFGWHMDLGSGKYAKRKVSITMQLSDPEEYEGGDFEFMIGNEVSKLPRKKGCVIVFPSYFMHRVTPVRKGTRKSLVLWISGQPFK</sequence>
<name>A0ABP9A4T0_9FLAO</name>
<evidence type="ECO:0000259" key="7">
    <source>
        <dbReference type="PROSITE" id="PS51471"/>
    </source>
</evidence>
<evidence type="ECO:0000313" key="8">
    <source>
        <dbReference type="EMBL" id="GAA4773689.1"/>
    </source>
</evidence>
<keyword evidence="5" id="KW-0560">Oxidoreductase</keyword>
<reference evidence="9" key="1">
    <citation type="journal article" date="2019" name="Int. J. Syst. Evol. Microbiol.">
        <title>The Global Catalogue of Microorganisms (GCM) 10K type strain sequencing project: providing services to taxonomists for standard genome sequencing and annotation.</title>
        <authorList>
            <consortium name="The Broad Institute Genomics Platform"/>
            <consortium name="The Broad Institute Genome Sequencing Center for Infectious Disease"/>
            <person name="Wu L."/>
            <person name="Ma J."/>
        </authorList>
    </citation>
    <scope>NUCLEOTIDE SEQUENCE [LARGE SCALE GENOMIC DNA]</scope>
    <source>
        <strain evidence="9">JCM 18198</strain>
    </source>
</reference>
<evidence type="ECO:0000256" key="4">
    <source>
        <dbReference type="ARBA" id="ARBA00022964"/>
    </source>
</evidence>
<keyword evidence="4" id="KW-0223">Dioxygenase</keyword>
<evidence type="ECO:0000256" key="6">
    <source>
        <dbReference type="ARBA" id="ARBA00023004"/>
    </source>
</evidence>
<dbReference type="Pfam" id="PF13640">
    <property type="entry name" value="2OG-FeII_Oxy_3"/>
    <property type="match status" value="1"/>
</dbReference>
<evidence type="ECO:0000313" key="9">
    <source>
        <dbReference type="Proteomes" id="UP001500141"/>
    </source>
</evidence>
<dbReference type="InterPro" id="IPR006620">
    <property type="entry name" value="Pro_4_hyd_alph"/>
</dbReference>
<keyword evidence="9" id="KW-1185">Reference proteome</keyword>